<name>A0A5N5IZE7_9FLAO</name>
<keyword evidence="1" id="KW-0812">Transmembrane</keyword>
<comment type="caution">
    <text evidence="2">The sequence shown here is derived from an EMBL/GenBank/DDBJ whole genome shotgun (WGS) entry which is preliminary data.</text>
</comment>
<accession>A0A5N5IZE7</accession>
<feature type="transmembrane region" description="Helical" evidence="1">
    <location>
        <begin position="6"/>
        <end position="24"/>
    </location>
</feature>
<dbReference type="AlphaFoldDB" id="A0A5N5IZE7"/>
<reference evidence="2" key="1">
    <citation type="submission" date="2019-10" db="EMBL/GenBank/DDBJ databases">
        <title>Muricauda hadale sp. nov., a piezophilic bacterium isolated from hadopelagic water of the Mariana Trench.</title>
        <authorList>
            <person name="Wei Y."/>
        </authorList>
    </citation>
    <scope>NUCLEOTIDE SEQUENCE [LARGE SCALE GENOMIC DNA]</scope>
    <source>
        <strain evidence="2">MT-229</strain>
    </source>
</reference>
<dbReference type="Proteomes" id="UP000319204">
    <property type="component" value="Unassembled WGS sequence"/>
</dbReference>
<protein>
    <submittedName>
        <fullName evidence="2">Uncharacterized protein</fullName>
    </submittedName>
</protein>
<evidence type="ECO:0000256" key="1">
    <source>
        <dbReference type="SAM" id="Phobius"/>
    </source>
</evidence>
<sequence>MEFFTIIIIVVLGIIGYLFLKGFLNTRYTVNESEFKQGGVTVNFKDRTININGHSFGVDQVTGMRYRSFSSNSKAKNVIIEIDDFKRPRHKIVFLTSGQSEKFMQRLSTALRKAGGPSFK</sequence>
<dbReference type="OrthoDB" id="1494127at2"/>
<organism evidence="2 3">
    <name type="scientific">Flagellimonas hadalis</name>
    <dbReference type="NCBI Taxonomy" id="2597517"/>
    <lineage>
        <taxon>Bacteria</taxon>
        <taxon>Pseudomonadati</taxon>
        <taxon>Bacteroidota</taxon>
        <taxon>Flavobacteriia</taxon>
        <taxon>Flavobacteriales</taxon>
        <taxon>Flavobacteriaceae</taxon>
        <taxon>Flagellimonas</taxon>
    </lineage>
</organism>
<keyword evidence="3" id="KW-1185">Reference proteome</keyword>
<keyword evidence="1" id="KW-0472">Membrane</keyword>
<gene>
    <name evidence="2" type="ORF">FOT42_000305</name>
</gene>
<dbReference type="EMBL" id="VNIK02000001">
    <property type="protein sequence ID" value="KAB5491426.1"/>
    <property type="molecule type" value="Genomic_DNA"/>
</dbReference>
<dbReference type="RefSeq" id="WP_151888583.1">
    <property type="nucleotide sequence ID" value="NZ_VNIK02000001.1"/>
</dbReference>
<keyword evidence="1" id="KW-1133">Transmembrane helix</keyword>
<evidence type="ECO:0000313" key="3">
    <source>
        <dbReference type="Proteomes" id="UP000319204"/>
    </source>
</evidence>
<evidence type="ECO:0000313" key="2">
    <source>
        <dbReference type="EMBL" id="KAB5491426.1"/>
    </source>
</evidence>
<proteinExistence type="predicted"/>